<dbReference type="InterPro" id="IPR036909">
    <property type="entry name" value="Cyt_c-like_dom_sf"/>
</dbReference>
<feature type="domain" description="Cytochrome c" evidence="6">
    <location>
        <begin position="28"/>
        <end position="109"/>
    </location>
</feature>
<dbReference type="PROSITE" id="PS51007">
    <property type="entry name" value="CYTC"/>
    <property type="match status" value="1"/>
</dbReference>
<comment type="caution">
    <text evidence="7">The sequence shown here is derived from an EMBL/GenBank/DDBJ whole genome shotgun (WGS) entry which is preliminary data.</text>
</comment>
<evidence type="ECO:0000313" key="8">
    <source>
        <dbReference type="Proteomes" id="UP000740413"/>
    </source>
</evidence>
<dbReference type="Pfam" id="PF13517">
    <property type="entry name" value="FG-GAP_3"/>
    <property type="match status" value="1"/>
</dbReference>
<dbReference type="Proteomes" id="UP000740413">
    <property type="component" value="Unassembled WGS sequence"/>
</dbReference>
<dbReference type="InterPro" id="IPR028994">
    <property type="entry name" value="Integrin_alpha_N"/>
</dbReference>
<dbReference type="InterPro" id="IPR009056">
    <property type="entry name" value="Cyt_c-like_dom"/>
</dbReference>
<keyword evidence="3" id="KW-0732">Signal</keyword>
<dbReference type="SUPFAM" id="SSF46626">
    <property type="entry name" value="Cytochrome c"/>
    <property type="match status" value="1"/>
</dbReference>
<dbReference type="PANTHER" id="PTHR45460">
    <property type="entry name" value="SIMILAR TO CYSTEINE PROTEINASE"/>
    <property type="match status" value="1"/>
</dbReference>
<evidence type="ECO:0000313" key="7">
    <source>
        <dbReference type="EMBL" id="MBT2160897.1"/>
    </source>
</evidence>
<reference evidence="7 8" key="1">
    <citation type="submission" date="2020-06" db="EMBL/GenBank/DDBJ databases">
        <authorList>
            <person name="Isaeva M.P."/>
            <person name="Chernysheva N.Y."/>
        </authorList>
    </citation>
    <scope>NUCLEOTIDE SEQUENCE [LARGE SCALE GENOMIC DNA]</scope>
    <source>
        <strain evidence="7 8">KMM 6746</strain>
    </source>
</reference>
<keyword evidence="8" id="KW-1185">Reference proteome</keyword>
<proteinExistence type="predicted"/>
<dbReference type="Gene3D" id="2.130.10.130">
    <property type="entry name" value="Integrin alpha, N-terminal"/>
    <property type="match status" value="1"/>
</dbReference>
<accession>A0ABS5WFF6</accession>
<evidence type="ECO:0000256" key="5">
    <source>
        <dbReference type="PROSITE-ProRule" id="PRU00433"/>
    </source>
</evidence>
<evidence type="ECO:0000256" key="2">
    <source>
        <dbReference type="ARBA" id="ARBA00022723"/>
    </source>
</evidence>
<reference evidence="8" key="2">
    <citation type="submission" date="2023-07" db="EMBL/GenBank/DDBJ databases">
        <title>Zobellia barbeyronii sp. nov., a new marine flavobacterium, isolated from green and red algae.</title>
        <authorList>
            <person name="Nedashkovskaya O.I."/>
            <person name="Otstavnykh N."/>
            <person name="Zhukova N."/>
            <person name="Guzev K."/>
            <person name="Chausova V."/>
            <person name="Tekutyeva L."/>
            <person name="Mikhailov V."/>
            <person name="Isaeva M."/>
        </authorList>
    </citation>
    <scope>NUCLEOTIDE SEQUENCE [LARGE SCALE GENOMIC DNA]</scope>
    <source>
        <strain evidence="8">KMM 6746</strain>
    </source>
</reference>
<protein>
    <submittedName>
        <fullName evidence="7">VCBS repeat-containing protein</fullName>
    </submittedName>
</protein>
<organism evidence="7 8">
    <name type="scientific">Zobellia barbeyronii</name>
    <dbReference type="NCBI Taxonomy" id="2748009"/>
    <lineage>
        <taxon>Bacteria</taxon>
        <taxon>Pseudomonadati</taxon>
        <taxon>Bacteroidota</taxon>
        <taxon>Flavobacteriia</taxon>
        <taxon>Flavobacteriales</taxon>
        <taxon>Flavobacteriaceae</taxon>
        <taxon>Zobellia</taxon>
    </lineage>
</organism>
<evidence type="ECO:0000256" key="1">
    <source>
        <dbReference type="ARBA" id="ARBA00022617"/>
    </source>
</evidence>
<dbReference type="PANTHER" id="PTHR45460:SF2">
    <property type="entry name" value="ALPHA 1,3 GLUCANASE, GH71 FAMILY (EUROFUNG)"/>
    <property type="match status" value="1"/>
</dbReference>
<dbReference type="EMBL" id="JACATN010000002">
    <property type="protein sequence ID" value="MBT2160897.1"/>
    <property type="molecule type" value="Genomic_DNA"/>
</dbReference>
<keyword evidence="2 5" id="KW-0479">Metal-binding</keyword>
<evidence type="ECO:0000259" key="6">
    <source>
        <dbReference type="PROSITE" id="PS51007"/>
    </source>
</evidence>
<dbReference type="InterPro" id="IPR013517">
    <property type="entry name" value="FG-GAP"/>
</dbReference>
<evidence type="ECO:0000256" key="3">
    <source>
        <dbReference type="ARBA" id="ARBA00022729"/>
    </source>
</evidence>
<dbReference type="SUPFAM" id="SSF69318">
    <property type="entry name" value="Integrin alpha N-terminal domain"/>
    <property type="match status" value="1"/>
</dbReference>
<dbReference type="RefSeq" id="WP_214611091.1">
    <property type="nucleotide sequence ID" value="NZ_JACATN010000002.1"/>
</dbReference>
<gene>
    <name evidence="7" type="ORF">HW347_06450</name>
</gene>
<keyword evidence="4 5" id="KW-0408">Iron</keyword>
<name>A0ABS5WFF6_9FLAO</name>
<sequence length="486" mass="54598">MSEKNILKIKIAFGAVLFCFLTNCTNKDKHEEGRKLAKIHCASCHVFPEPSILPRRVWGEKILPNMGLKMGMSHGPIYSYRNSETQDSLSPTMSQEDWDNIVHYYLNQSKNSNPQNLIQDQEKSTLFEAHLFLQDSLSVLSMTSYSDEGENLFLGNASTSELLTVDMDGHILNNQKLDSPPVKVAFKDSLDYVLTIGSMNPSDEAKGKLKIGNNVIDGLRRPVNFLIYDINSDGYDDVFVCNYGNNIGDFSLFENLKNGTYSKKLIQPLSGAIKVQMANMDDDDENEIVVLFAQEHESIMIWDYENNEFSGKKVVQYQPAFGSVDFELKDMDGDGLKDIIIGNGDNSDLSTVLKNFHGVRVLLNKGDKEFTESYFFPIHGVSKVVVEDFDLDGDNDILTVSNFGDFTNPKFKSVQLLLNEGGLKFIPKSINGLPDFRWQTIDVNDFDNDGDLDFFLGAFNLNIGPEESSTSGNQNISWARLENTLH</sequence>
<evidence type="ECO:0000256" key="4">
    <source>
        <dbReference type="ARBA" id="ARBA00023004"/>
    </source>
</evidence>
<keyword evidence="1 5" id="KW-0349">Heme</keyword>